<dbReference type="SUPFAM" id="SSF75304">
    <property type="entry name" value="Amidase signature (AS) enzymes"/>
    <property type="match status" value="1"/>
</dbReference>
<dbReference type="InterPro" id="IPR036928">
    <property type="entry name" value="AS_sf"/>
</dbReference>
<dbReference type="PANTHER" id="PTHR42678">
    <property type="entry name" value="AMIDASE"/>
    <property type="match status" value="1"/>
</dbReference>
<dbReference type="Proteomes" id="UP000327013">
    <property type="component" value="Chromosome 2"/>
</dbReference>
<feature type="domain" description="Amidase" evidence="2">
    <location>
        <begin position="29"/>
        <end position="106"/>
    </location>
</feature>
<protein>
    <recommendedName>
        <fullName evidence="2">Amidase domain-containing protein</fullName>
    </recommendedName>
</protein>
<organism evidence="3 4">
    <name type="scientific">Carpinus fangiana</name>
    <dbReference type="NCBI Taxonomy" id="176857"/>
    <lineage>
        <taxon>Eukaryota</taxon>
        <taxon>Viridiplantae</taxon>
        <taxon>Streptophyta</taxon>
        <taxon>Embryophyta</taxon>
        <taxon>Tracheophyta</taxon>
        <taxon>Spermatophyta</taxon>
        <taxon>Magnoliopsida</taxon>
        <taxon>eudicotyledons</taxon>
        <taxon>Gunneridae</taxon>
        <taxon>Pentapetalae</taxon>
        <taxon>rosids</taxon>
        <taxon>fabids</taxon>
        <taxon>Fagales</taxon>
        <taxon>Betulaceae</taxon>
        <taxon>Carpinus</taxon>
    </lineage>
</organism>
<dbReference type="EMBL" id="CM017322">
    <property type="protein sequence ID" value="KAE8008708.1"/>
    <property type="molecule type" value="Genomic_DNA"/>
</dbReference>
<proteinExistence type="predicted"/>
<gene>
    <name evidence="3" type="ORF">FH972_005197</name>
</gene>
<sequence length="264" mass="29607">MGHNFSIKEATVHDLQLTFKQNKLTSRQLVEFYLREISRLNPILKGVIEVNPDTLYQADKADYEREAMAPGSQSRLHGIPVLLKDNIATKDKLNTTAGSFALMAEPTWKQLADLAGRLQPKRSNYNLKQPTDLRGHAQQQRKLPTKQDGTTSSARMDAIQATLDNITQRLNGSRSADHDSLVMDLPFTKRITEADLPNKFKLPHMDRYNGSQDLADNLETHRAHMALQASFDIILCRVFPLPSREPPSVASIARNPNRLGSSPS</sequence>
<evidence type="ECO:0000256" key="1">
    <source>
        <dbReference type="SAM" id="MobiDB-lite"/>
    </source>
</evidence>
<evidence type="ECO:0000313" key="4">
    <source>
        <dbReference type="Proteomes" id="UP000327013"/>
    </source>
</evidence>
<reference evidence="3 4" key="1">
    <citation type="submission" date="2019-06" db="EMBL/GenBank/DDBJ databases">
        <title>A chromosomal-level reference genome of Carpinus fangiana (Coryloideae, Betulaceae).</title>
        <authorList>
            <person name="Yang X."/>
            <person name="Wang Z."/>
            <person name="Zhang L."/>
            <person name="Hao G."/>
            <person name="Liu J."/>
            <person name="Yang Y."/>
        </authorList>
    </citation>
    <scope>NUCLEOTIDE SEQUENCE [LARGE SCALE GENOMIC DNA]</scope>
    <source>
        <strain evidence="3">Cfa_2016G</strain>
        <tissue evidence="3">Leaf</tissue>
    </source>
</reference>
<dbReference type="AlphaFoldDB" id="A0A5N6QQA6"/>
<feature type="region of interest" description="Disordered" evidence="1">
    <location>
        <begin position="120"/>
        <end position="153"/>
    </location>
</feature>
<dbReference type="Pfam" id="PF01425">
    <property type="entry name" value="Amidase"/>
    <property type="match status" value="1"/>
</dbReference>
<feature type="region of interest" description="Disordered" evidence="1">
    <location>
        <begin position="245"/>
        <end position="264"/>
    </location>
</feature>
<dbReference type="Gene3D" id="3.90.1300.10">
    <property type="entry name" value="Amidase signature (AS) domain"/>
    <property type="match status" value="1"/>
</dbReference>
<evidence type="ECO:0000313" key="3">
    <source>
        <dbReference type="EMBL" id="KAE8008708.1"/>
    </source>
</evidence>
<dbReference type="InterPro" id="IPR023631">
    <property type="entry name" value="Amidase_dom"/>
</dbReference>
<dbReference type="OrthoDB" id="566138at2759"/>
<dbReference type="PANTHER" id="PTHR42678:SF36">
    <property type="entry name" value="C869.01-LIKE PROTEIN, PUTATIVE-RELATED"/>
    <property type="match status" value="1"/>
</dbReference>
<accession>A0A5N6QQA6</accession>
<keyword evidence="4" id="KW-1185">Reference proteome</keyword>
<name>A0A5N6QQA6_9ROSI</name>
<feature type="compositionally biased region" description="Polar residues" evidence="1">
    <location>
        <begin position="137"/>
        <end position="153"/>
    </location>
</feature>
<evidence type="ECO:0000259" key="2">
    <source>
        <dbReference type="Pfam" id="PF01425"/>
    </source>
</evidence>